<comment type="subunit">
    <text evidence="8">Homotetramer.</text>
</comment>
<dbReference type="CDD" id="cd01999">
    <property type="entry name" value="ASS"/>
    <property type="match status" value="1"/>
</dbReference>
<proteinExistence type="inferred from homology"/>
<dbReference type="EC" id="6.3.4.5" evidence="2 8"/>
<feature type="domain" description="Arginosuccinate synthase-like N-terminal" evidence="9">
    <location>
        <begin position="6"/>
        <end position="166"/>
    </location>
</feature>
<dbReference type="Proteomes" id="UP001379533">
    <property type="component" value="Chromosome"/>
</dbReference>
<feature type="binding site" evidence="8">
    <location>
        <position position="127"/>
    </location>
    <ligand>
        <name>L-citrulline</name>
        <dbReference type="ChEBI" id="CHEBI:57743"/>
    </ligand>
</feature>
<dbReference type="Gene3D" id="3.40.50.620">
    <property type="entry name" value="HUPs"/>
    <property type="match status" value="1"/>
</dbReference>
<keyword evidence="8" id="KW-0963">Cytoplasm</keyword>
<dbReference type="EMBL" id="CP089982">
    <property type="protein sequence ID" value="WXA98562.1"/>
    <property type="molecule type" value="Genomic_DNA"/>
</dbReference>
<dbReference type="PANTHER" id="PTHR11587:SF2">
    <property type="entry name" value="ARGININOSUCCINATE SYNTHASE"/>
    <property type="match status" value="1"/>
</dbReference>
<accession>A0ABZ2KIP9</accession>
<name>A0ABZ2KIP9_9BACT</name>
<dbReference type="InterPro" id="IPR001518">
    <property type="entry name" value="Arginosuc_synth"/>
</dbReference>
<keyword evidence="3 8" id="KW-0055">Arginine biosynthesis</keyword>
<evidence type="ECO:0000313" key="12">
    <source>
        <dbReference type="Proteomes" id="UP001379533"/>
    </source>
</evidence>
<keyword evidence="12" id="KW-1185">Reference proteome</keyword>
<feature type="binding site" evidence="8">
    <location>
        <position position="117"/>
    </location>
    <ligand>
        <name>ATP</name>
        <dbReference type="ChEBI" id="CHEBI:30616"/>
    </ligand>
</feature>
<feature type="binding site" evidence="8">
    <location>
        <position position="124"/>
    </location>
    <ligand>
        <name>L-aspartate</name>
        <dbReference type="ChEBI" id="CHEBI:29991"/>
    </ligand>
</feature>
<keyword evidence="7 8" id="KW-0067">ATP-binding</keyword>
<dbReference type="SUPFAM" id="SSF69864">
    <property type="entry name" value="Argininosuccinate synthetase, C-terminal domain"/>
    <property type="match status" value="1"/>
</dbReference>
<dbReference type="InterPro" id="IPR023434">
    <property type="entry name" value="Arginosuc_synth_type_1_subfam"/>
</dbReference>
<dbReference type="PROSITE" id="PS00565">
    <property type="entry name" value="ARGININOSUCCIN_SYN_2"/>
    <property type="match status" value="1"/>
</dbReference>
<dbReference type="Pfam" id="PF00764">
    <property type="entry name" value="Arginosuc_synth"/>
    <property type="match status" value="1"/>
</dbReference>
<organism evidence="11 12">
    <name type="scientific">Pendulispora brunnea</name>
    <dbReference type="NCBI Taxonomy" id="2905690"/>
    <lineage>
        <taxon>Bacteria</taxon>
        <taxon>Pseudomonadati</taxon>
        <taxon>Myxococcota</taxon>
        <taxon>Myxococcia</taxon>
        <taxon>Myxococcales</taxon>
        <taxon>Sorangiineae</taxon>
        <taxon>Pendulisporaceae</taxon>
        <taxon>Pendulispora</taxon>
    </lineage>
</organism>
<gene>
    <name evidence="8" type="primary">argG</name>
    <name evidence="11" type="ORF">LZC95_17225</name>
</gene>
<evidence type="ECO:0000256" key="7">
    <source>
        <dbReference type="ARBA" id="ARBA00022840"/>
    </source>
</evidence>
<dbReference type="HAMAP" id="MF_00005">
    <property type="entry name" value="Arg_succ_synth_type1"/>
    <property type="match status" value="1"/>
</dbReference>
<evidence type="ECO:0000259" key="10">
    <source>
        <dbReference type="Pfam" id="PF20979"/>
    </source>
</evidence>
<feature type="binding site" evidence="8">
    <location>
        <position position="123"/>
    </location>
    <ligand>
        <name>L-citrulline</name>
        <dbReference type="ChEBI" id="CHEBI:57743"/>
    </ligand>
</feature>
<dbReference type="SUPFAM" id="SSF52402">
    <property type="entry name" value="Adenine nucleotide alpha hydrolases-like"/>
    <property type="match status" value="1"/>
</dbReference>
<feature type="binding site" evidence="8">
    <location>
        <position position="261"/>
    </location>
    <ligand>
        <name>L-citrulline</name>
        <dbReference type="ChEBI" id="CHEBI:57743"/>
    </ligand>
</feature>
<comment type="pathway">
    <text evidence="1 8">Amino-acid biosynthesis; L-arginine biosynthesis; L-arginine from L-ornithine and carbamoyl phosphate: step 2/3.</text>
</comment>
<evidence type="ECO:0000256" key="8">
    <source>
        <dbReference type="HAMAP-Rule" id="MF_00005"/>
    </source>
</evidence>
<feature type="binding site" evidence="8">
    <location>
        <position position="36"/>
    </location>
    <ligand>
        <name>ATP</name>
        <dbReference type="ChEBI" id="CHEBI:30616"/>
    </ligand>
</feature>
<evidence type="ECO:0000256" key="4">
    <source>
        <dbReference type="ARBA" id="ARBA00022598"/>
    </source>
</evidence>
<feature type="binding site" evidence="8">
    <location>
        <begin position="9"/>
        <end position="17"/>
    </location>
    <ligand>
        <name>ATP</name>
        <dbReference type="ChEBI" id="CHEBI:30616"/>
    </ligand>
</feature>
<dbReference type="InterPro" id="IPR024074">
    <property type="entry name" value="AS_cat/multimer_dom_body"/>
</dbReference>
<feature type="domain" description="Arginosuccinate synthase C-terminal" evidence="10">
    <location>
        <begin position="175"/>
        <end position="391"/>
    </location>
</feature>
<comment type="similarity">
    <text evidence="8">Belongs to the argininosuccinate synthase family. Type 1 subfamily.</text>
</comment>
<dbReference type="NCBIfam" id="NF001770">
    <property type="entry name" value="PRK00509.1"/>
    <property type="match status" value="1"/>
</dbReference>
<dbReference type="Pfam" id="PF20979">
    <property type="entry name" value="Arginosuc_syn_C"/>
    <property type="match status" value="1"/>
</dbReference>
<dbReference type="InterPro" id="IPR048268">
    <property type="entry name" value="Arginosuc_syn_C"/>
</dbReference>
<dbReference type="InterPro" id="IPR018223">
    <property type="entry name" value="Arginosuc_synth_CS"/>
</dbReference>
<reference evidence="11 12" key="1">
    <citation type="submission" date="2021-12" db="EMBL/GenBank/DDBJ databases">
        <title>Discovery of the Pendulisporaceae a myxobacterial family with distinct sporulation behavior and unique specialized metabolism.</title>
        <authorList>
            <person name="Garcia R."/>
            <person name="Popoff A."/>
            <person name="Bader C.D."/>
            <person name="Loehr J."/>
            <person name="Walesch S."/>
            <person name="Walt C."/>
            <person name="Boldt J."/>
            <person name="Bunk B."/>
            <person name="Haeckl F.J.F.P.J."/>
            <person name="Gunesch A.P."/>
            <person name="Birkelbach J."/>
            <person name="Nuebel U."/>
            <person name="Pietschmann T."/>
            <person name="Bach T."/>
            <person name="Mueller R."/>
        </authorList>
    </citation>
    <scope>NUCLEOTIDE SEQUENCE [LARGE SCALE GENOMIC DNA]</scope>
    <source>
        <strain evidence="11 12">MSr12523</strain>
    </source>
</reference>
<dbReference type="PROSITE" id="PS00564">
    <property type="entry name" value="ARGININOSUCCIN_SYN_1"/>
    <property type="match status" value="1"/>
</dbReference>
<dbReference type="GO" id="GO:0004055">
    <property type="term" value="F:argininosuccinate synthase activity"/>
    <property type="evidence" value="ECO:0007669"/>
    <property type="project" value="UniProtKB-EC"/>
</dbReference>
<evidence type="ECO:0000256" key="1">
    <source>
        <dbReference type="ARBA" id="ARBA00004967"/>
    </source>
</evidence>
<feature type="binding site" evidence="8">
    <location>
        <position position="119"/>
    </location>
    <ligand>
        <name>L-aspartate</name>
        <dbReference type="ChEBI" id="CHEBI:29991"/>
    </ligand>
</feature>
<comment type="subcellular location">
    <subcellularLocation>
        <location evidence="8">Cytoplasm</location>
    </subcellularLocation>
</comment>
<keyword evidence="4 8" id="KW-0436">Ligase</keyword>
<dbReference type="PANTHER" id="PTHR11587">
    <property type="entry name" value="ARGININOSUCCINATE SYNTHASE"/>
    <property type="match status" value="1"/>
</dbReference>
<keyword evidence="6 8" id="KW-0547">Nucleotide-binding</keyword>
<feature type="binding site" evidence="8">
    <location>
        <position position="123"/>
    </location>
    <ligand>
        <name>L-aspartate</name>
        <dbReference type="ChEBI" id="CHEBI:29991"/>
    </ligand>
</feature>
<dbReference type="InterPro" id="IPR048267">
    <property type="entry name" value="Arginosuc_syn_N"/>
</dbReference>
<evidence type="ECO:0000256" key="5">
    <source>
        <dbReference type="ARBA" id="ARBA00022605"/>
    </source>
</evidence>
<keyword evidence="5 8" id="KW-0028">Amino-acid biosynthesis</keyword>
<evidence type="ECO:0000259" key="9">
    <source>
        <dbReference type="Pfam" id="PF00764"/>
    </source>
</evidence>
<dbReference type="Gene3D" id="3.90.1260.10">
    <property type="entry name" value="Argininosuccinate synthetase, chain A, domain 2"/>
    <property type="match status" value="1"/>
</dbReference>
<comment type="catalytic activity">
    <reaction evidence="8">
        <text>L-citrulline + L-aspartate + ATP = 2-(N(omega)-L-arginino)succinate + AMP + diphosphate + H(+)</text>
        <dbReference type="Rhea" id="RHEA:10932"/>
        <dbReference type="ChEBI" id="CHEBI:15378"/>
        <dbReference type="ChEBI" id="CHEBI:29991"/>
        <dbReference type="ChEBI" id="CHEBI:30616"/>
        <dbReference type="ChEBI" id="CHEBI:33019"/>
        <dbReference type="ChEBI" id="CHEBI:57472"/>
        <dbReference type="ChEBI" id="CHEBI:57743"/>
        <dbReference type="ChEBI" id="CHEBI:456215"/>
        <dbReference type="EC" id="6.3.4.5"/>
    </reaction>
</comment>
<dbReference type="InterPro" id="IPR014729">
    <property type="entry name" value="Rossmann-like_a/b/a_fold"/>
</dbReference>
<evidence type="ECO:0000256" key="2">
    <source>
        <dbReference type="ARBA" id="ARBA00012286"/>
    </source>
</evidence>
<evidence type="ECO:0000256" key="6">
    <source>
        <dbReference type="ARBA" id="ARBA00022741"/>
    </source>
</evidence>
<dbReference type="NCBIfam" id="TIGR00032">
    <property type="entry name" value="argG"/>
    <property type="match status" value="1"/>
</dbReference>
<evidence type="ECO:0000256" key="3">
    <source>
        <dbReference type="ARBA" id="ARBA00022571"/>
    </source>
</evidence>
<feature type="binding site" evidence="8">
    <location>
        <position position="87"/>
    </location>
    <ligand>
        <name>L-citrulline</name>
        <dbReference type="ChEBI" id="CHEBI:57743"/>
    </ligand>
</feature>
<dbReference type="RefSeq" id="WP_394849176.1">
    <property type="nucleotide sequence ID" value="NZ_CP089982.1"/>
</dbReference>
<feature type="binding site" evidence="8">
    <location>
        <position position="176"/>
    </location>
    <ligand>
        <name>L-citrulline</name>
        <dbReference type="ChEBI" id="CHEBI:57743"/>
    </ligand>
</feature>
<comment type="caution">
    <text evidence="8">Lacks conserved residue(s) required for the propagation of feature annotation.</text>
</comment>
<sequence>MNPNHIVLAYSGGLDTSAALRFLKERFGCKVTAYCANLGQREDWKKLEHRAKAAGADVFYVDDVRGHFIENFVFPALKANAVYESHYLMGTPLARPVIVEGMIAYARREGGDALAHGCTPKGNDQVRFELSAILLDKSLPTIAPWRLWDLASREDLLQYCAKHDIPIQHSKEDLFSHDENLVHLTTEGEYLEEIENAFQWQHASWITPPTKAPDQVERLTIDFREGVPVAVNGEKLSPVDIIVKLNAAGARNGVGLQDIIENRINGMKVRGVFENPALVILHKAHRGLECATLSGEVARVRDLVVNEYSQIVYKGLWFAPERKAIQAMVDYSQRHVSGEVSIDLYKGSCTVAAVRSEHSLYSRDLVTLHRGVEFSGDDATGFLRTMALRYQIEGDRELRMARGSR</sequence>
<protein>
    <recommendedName>
        <fullName evidence="2 8">Argininosuccinate synthase</fullName>
        <ecNumber evidence="2 8">6.3.4.5</ecNumber>
    </recommendedName>
    <alternativeName>
        <fullName evidence="8">Citrulline--aspartate ligase</fullName>
    </alternativeName>
</protein>
<evidence type="ECO:0000313" key="11">
    <source>
        <dbReference type="EMBL" id="WXA98562.1"/>
    </source>
</evidence>